<protein>
    <submittedName>
        <fullName evidence="1">Uncharacterized protein</fullName>
    </submittedName>
</protein>
<accession>A0A3N3DVX7</accession>
<reference evidence="1 2" key="1">
    <citation type="submission" date="2018-11" db="EMBL/GenBank/DDBJ databases">
        <title>Vibrio ponticus strain CAIM 1751 pathogenic for the snapper Lutjanus guttatus.</title>
        <authorList>
            <person name="Soto-Rodriguez S."/>
            <person name="Lozano-Olvera R."/>
            <person name="Gomez-Gil B."/>
        </authorList>
    </citation>
    <scope>NUCLEOTIDE SEQUENCE [LARGE SCALE GENOMIC DNA]</scope>
    <source>
        <strain evidence="1 2">CAIM 1751</strain>
    </source>
</reference>
<proteinExistence type="predicted"/>
<dbReference type="EMBL" id="RKIK01000082">
    <property type="protein sequence ID" value="ROV58338.1"/>
    <property type="molecule type" value="Genomic_DNA"/>
</dbReference>
<dbReference type="Proteomes" id="UP000278792">
    <property type="component" value="Unassembled WGS sequence"/>
</dbReference>
<organism evidence="1 2">
    <name type="scientific">Vibrio ponticus</name>
    <dbReference type="NCBI Taxonomy" id="265668"/>
    <lineage>
        <taxon>Bacteria</taxon>
        <taxon>Pseudomonadati</taxon>
        <taxon>Pseudomonadota</taxon>
        <taxon>Gammaproteobacteria</taxon>
        <taxon>Vibrionales</taxon>
        <taxon>Vibrionaceae</taxon>
        <taxon>Vibrio</taxon>
    </lineage>
</organism>
<evidence type="ECO:0000313" key="2">
    <source>
        <dbReference type="Proteomes" id="UP000278792"/>
    </source>
</evidence>
<name>A0A3N3DVX7_9VIBR</name>
<comment type="caution">
    <text evidence="1">The sequence shown here is derived from an EMBL/GenBank/DDBJ whole genome shotgun (WGS) entry which is preliminary data.</text>
</comment>
<evidence type="ECO:0000313" key="1">
    <source>
        <dbReference type="EMBL" id="ROV58338.1"/>
    </source>
</evidence>
<dbReference type="AlphaFoldDB" id="A0A3N3DVX7"/>
<sequence>MNGSSFETLGLVFAELGFQDSEVGQQPVENRLACCGNRCGLFESRTCGSHFINKLLKTDCQRSANLLQSLLRVSSGLFTFCVMLSAT</sequence>
<gene>
    <name evidence="1" type="ORF">EGH82_18900</name>
</gene>